<evidence type="ECO:0000313" key="2">
    <source>
        <dbReference type="EMBL" id="KAH8010243.1"/>
    </source>
</evidence>
<protein>
    <submittedName>
        <fullName evidence="2">Uncharacterized protein</fullName>
    </submittedName>
</protein>
<gene>
    <name evidence="2" type="ORF">HPB51_026295</name>
</gene>
<feature type="region of interest" description="Disordered" evidence="1">
    <location>
        <begin position="27"/>
        <end position="49"/>
    </location>
</feature>
<proteinExistence type="predicted"/>
<evidence type="ECO:0000313" key="3">
    <source>
        <dbReference type="Proteomes" id="UP000821866"/>
    </source>
</evidence>
<name>A0A9J6D873_RHIMP</name>
<reference evidence="2" key="2">
    <citation type="submission" date="2021-09" db="EMBL/GenBank/DDBJ databases">
        <authorList>
            <person name="Jia N."/>
            <person name="Wang J."/>
            <person name="Shi W."/>
            <person name="Du L."/>
            <person name="Sun Y."/>
            <person name="Zhan W."/>
            <person name="Jiang J."/>
            <person name="Wang Q."/>
            <person name="Zhang B."/>
            <person name="Ji P."/>
            <person name="Sakyi L.B."/>
            <person name="Cui X."/>
            <person name="Yuan T."/>
            <person name="Jiang B."/>
            <person name="Yang W."/>
            <person name="Lam T.T.-Y."/>
            <person name="Chang Q."/>
            <person name="Ding S."/>
            <person name="Wang X."/>
            <person name="Zhu J."/>
            <person name="Ruan X."/>
            <person name="Zhao L."/>
            <person name="Wei J."/>
            <person name="Que T."/>
            <person name="Du C."/>
            <person name="Cheng J."/>
            <person name="Dai P."/>
            <person name="Han X."/>
            <person name="Huang E."/>
            <person name="Gao Y."/>
            <person name="Liu J."/>
            <person name="Shao H."/>
            <person name="Ye R."/>
            <person name="Li L."/>
            <person name="Wei W."/>
            <person name="Wang X."/>
            <person name="Wang C."/>
            <person name="Huo Q."/>
            <person name="Li W."/>
            <person name="Guo W."/>
            <person name="Chen H."/>
            <person name="Chen S."/>
            <person name="Zhou L."/>
            <person name="Zhou L."/>
            <person name="Ni X."/>
            <person name="Tian J."/>
            <person name="Zhou Y."/>
            <person name="Sheng Y."/>
            <person name="Liu T."/>
            <person name="Pan Y."/>
            <person name="Xia L."/>
            <person name="Li J."/>
            <person name="Zhao F."/>
            <person name="Cao W."/>
        </authorList>
    </citation>
    <scope>NUCLEOTIDE SEQUENCE</scope>
    <source>
        <strain evidence="2">Rmic-2018</strain>
        <tissue evidence="2">Larvae</tissue>
    </source>
</reference>
<dbReference type="AlphaFoldDB" id="A0A9J6D873"/>
<organism evidence="2 3">
    <name type="scientific">Rhipicephalus microplus</name>
    <name type="common">Cattle tick</name>
    <name type="synonym">Boophilus microplus</name>
    <dbReference type="NCBI Taxonomy" id="6941"/>
    <lineage>
        <taxon>Eukaryota</taxon>
        <taxon>Metazoa</taxon>
        <taxon>Ecdysozoa</taxon>
        <taxon>Arthropoda</taxon>
        <taxon>Chelicerata</taxon>
        <taxon>Arachnida</taxon>
        <taxon>Acari</taxon>
        <taxon>Parasitiformes</taxon>
        <taxon>Ixodida</taxon>
        <taxon>Ixodoidea</taxon>
        <taxon>Ixodidae</taxon>
        <taxon>Rhipicephalinae</taxon>
        <taxon>Rhipicephalus</taxon>
        <taxon>Boophilus</taxon>
    </lineage>
</organism>
<accession>A0A9J6D873</accession>
<keyword evidence="3" id="KW-1185">Reference proteome</keyword>
<dbReference type="EMBL" id="JABSTU010000011">
    <property type="protein sequence ID" value="KAH8010243.1"/>
    <property type="molecule type" value="Genomic_DNA"/>
</dbReference>
<reference evidence="2" key="1">
    <citation type="journal article" date="2020" name="Cell">
        <title>Large-Scale Comparative Analyses of Tick Genomes Elucidate Their Genetic Diversity and Vector Capacities.</title>
        <authorList>
            <consortium name="Tick Genome and Microbiome Consortium (TIGMIC)"/>
            <person name="Jia N."/>
            <person name="Wang J."/>
            <person name="Shi W."/>
            <person name="Du L."/>
            <person name="Sun Y."/>
            <person name="Zhan W."/>
            <person name="Jiang J.F."/>
            <person name="Wang Q."/>
            <person name="Zhang B."/>
            <person name="Ji P."/>
            <person name="Bell-Sakyi L."/>
            <person name="Cui X.M."/>
            <person name="Yuan T.T."/>
            <person name="Jiang B.G."/>
            <person name="Yang W.F."/>
            <person name="Lam T.T."/>
            <person name="Chang Q.C."/>
            <person name="Ding S.J."/>
            <person name="Wang X.J."/>
            <person name="Zhu J.G."/>
            <person name="Ruan X.D."/>
            <person name="Zhao L."/>
            <person name="Wei J.T."/>
            <person name="Ye R.Z."/>
            <person name="Que T.C."/>
            <person name="Du C.H."/>
            <person name="Zhou Y.H."/>
            <person name="Cheng J.X."/>
            <person name="Dai P.F."/>
            <person name="Guo W.B."/>
            <person name="Han X.H."/>
            <person name="Huang E.J."/>
            <person name="Li L.F."/>
            <person name="Wei W."/>
            <person name="Gao Y.C."/>
            <person name="Liu J.Z."/>
            <person name="Shao H.Z."/>
            <person name="Wang X."/>
            <person name="Wang C.C."/>
            <person name="Yang T.C."/>
            <person name="Huo Q.B."/>
            <person name="Li W."/>
            <person name="Chen H.Y."/>
            <person name="Chen S.E."/>
            <person name="Zhou L.G."/>
            <person name="Ni X.B."/>
            <person name="Tian J.H."/>
            <person name="Sheng Y."/>
            <person name="Liu T."/>
            <person name="Pan Y.S."/>
            <person name="Xia L.Y."/>
            <person name="Li J."/>
            <person name="Zhao F."/>
            <person name="Cao W.C."/>
        </authorList>
    </citation>
    <scope>NUCLEOTIDE SEQUENCE</scope>
    <source>
        <strain evidence="2">Rmic-2018</strain>
    </source>
</reference>
<dbReference type="Proteomes" id="UP000821866">
    <property type="component" value="Chromosome 9"/>
</dbReference>
<sequence length="108" mass="12229">MWGRERWEKATADFPWVRQPRGAVYVKPGPKGRWRQGEKRAGNGQEINNAGPVKTHMVLVVVDAETKWLEAVLTQSTTSEATVEVSRSKLMYRRCFAGATGYGSRLKY</sequence>
<evidence type="ECO:0000256" key="1">
    <source>
        <dbReference type="SAM" id="MobiDB-lite"/>
    </source>
</evidence>
<comment type="caution">
    <text evidence="2">The sequence shown here is derived from an EMBL/GenBank/DDBJ whole genome shotgun (WGS) entry which is preliminary data.</text>
</comment>